<evidence type="ECO:0000313" key="5">
    <source>
        <dbReference type="Proteomes" id="UP000245207"/>
    </source>
</evidence>
<sequence>MALVSEDGDDDLESVVTVSECEFILRRKNIPGESAENQCVILQLQDLEIPKGFTPCLRDGSKCTLQLPENWCSDFCGFLMCAVLKNDLAYLLSPGITIKQVTDGLPGMDSEDDVVWKENVGDEITCVWYVPFASLRHTNWWDSTYKKLSFSFYIDTLQFGVRLARRKGGSGPTETSTDSAGISFGKDYYTTGFKIFHDSKYYLQISPSSYYCQMILAQRGDFVRRWAIQHGSSNIKEVVNIINSYPEHDIIIGIDSLGKEDLLLYISKMLKIKVILPLHPCIC</sequence>
<evidence type="ECO:0000259" key="3">
    <source>
        <dbReference type="Pfam" id="PF20160"/>
    </source>
</evidence>
<dbReference type="EMBL" id="PKPP01011844">
    <property type="protein sequence ID" value="PWA43398.1"/>
    <property type="molecule type" value="Genomic_DNA"/>
</dbReference>
<keyword evidence="2" id="KW-0677">Repeat</keyword>
<dbReference type="Proteomes" id="UP000245207">
    <property type="component" value="Unassembled WGS sequence"/>
</dbReference>
<name>A0A2U1L324_ARTAN</name>
<dbReference type="InterPro" id="IPR045344">
    <property type="entry name" value="C-JID"/>
</dbReference>
<evidence type="ECO:0000256" key="1">
    <source>
        <dbReference type="ARBA" id="ARBA00022614"/>
    </source>
</evidence>
<dbReference type="OrthoDB" id="1739336at2759"/>
<reference evidence="4 5" key="1">
    <citation type="journal article" date="2018" name="Mol. Plant">
        <title>The genome of Artemisia annua provides insight into the evolution of Asteraceae family and artemisinin biosynthesis.</title>
        <authorList>
            <person name="Shen Q."/>
            <person name="Zhang L."/>
            <person name="Liao Z."/>
            <person name="Wang S."/>
            <person name="Yan T."/>
            <person name="Shi P."/>
            <person name="Liu M."/>
            <person name="Fu X."/>
            <person name="Pan Q."/>
            <person name="Wang Y."/>
            <person name="Lv Z."/>
            <person name="Lu X."/>
            <person name="Zhang F."/>
            <person name="Jiang W."/>
            <person name="Ma Y."/>
            <person name="Chen M."/>
            <person name="Hao X."/>
            <person name="Li L."/>
            <person name="Tang Y."/>
            <person name="Lv G."/>
            <person name="Zhou Y."/>
            <person name="Sun X."/>
            <person name="Brodelius P.E."/>
            <person name="Rose J.K.C."/>
            <person name="Tang K."/>
        </authorList>
    </citation>
    <scope>NUCLEOTIDE SEQUENCE [LARGE SCALE GENOMIC DNA]</scope>
    <source>
        <strain evidence="5">cv. Huhao1</strain>
        <tissue evidence="4">Leaf</tissue>
    </source>
</reference>
<keyword evidence="5" id="KW-1185">Reference proteome</keyword>
<dbReference type="Gene3D" id="3.40.50.12650">
    <property type="match status" value="1"/>
</dbReference>
<proteinExistence type="predicted"/>
<organism evidence="4 5">
    <name type="scientific">Artemisia annua</name>
    <name type="common">Sweet wormwood</name>
    <dbReference type="NCBI Taxonomy" id="35608"/>
    <lineage>
        <taxon>Eukaryota</taxon>
        <taxon>Viridiplantae</taxon>
        <taxon>Streptophyta</taxon>
        <taxon>Embryophyta</taxon>
        <taxon>Tracheophyta</taxon>
        <taxon>Spermatophyta</taxon>
        <taxon>Magnoliopsida</taxon>
        <taxon>eudicotyledons</taxon>
        <taxon>Gunneridae</taxon>
        <taxon>Pentapetalae</taxon>
        <taxon>asterids</taxon>
        <taxon>campanulids</taxon>
        <taxon>Asterales</taxon>
        <taxon>Asteraceae</taxon>
        <taxon>Asteroideae</taxon>
        <taxon>Anthemideae</taxon>
        <taxon>Artemisiinae</taxon>
        <taxon>Artemisia</taxon>
    </lineage>
</organism>
<comment type="caution">
    <text evidence="4">The sequence shown here is derived from an EMBL/GenBank/DDBJ whole genome shotgun (WGS) entry which is preliminary data.</text>
</comment>
<evidence type="ECO:0000313" key="4">
    <source>
        <dbReference type="EMBL" id="PWA43398.1"/>
    </source>
</evidence>
<dbReference type="AlphaFoldDB" id="A0A2U1L324"/>
<accession>A0A2U1L324</accession>
<dbReference type="Pfam" id="PF20160">
    <property type="entry name" value="C-JID"/>
    <property type="match status" value="1"/>
</dbReference>
<gene>
    <name evidence="4" type="ORF">CTI12_AA535940</name>
</gene>
<feature type="domain" description="C-JID" evidence="3">
    <location>
        <begin position="48"/>
        <end position="163"/>
    </location>
</feature>
<protein>
    <submittedName>
        <fullName evidence="4">Leucine-rich repeat domain, L domain-like protein</fullName>
    </submittedName>
</protein>
<keyword evidence="1" id="KW-0433">Leucine-rich repeat</keyword>
<evidence type="ECO:0000256" key="2">
    <source>
        <dbReference type="ARBA" id="ARBA00022737"/>
    </source>
</evidence>